<dbReference type="Gene3D" id="3.30.428.10">
    <property type="entry name" value="HIT-like"/>
    <property type="match status" value="1"/>
</dbReference>
<protein>
    <submittedName>
        <fullName evidence="5">Histidine triad nucleotide-binding protein</fullName>
    </submittedName>
</protein>
<dbReference type="PROSITE" id="PS51084">
    <property type="entry name" value="HIT_2"/>
    <property type="match status" value="1"/>
</dbReference>
<dbReference type="InterPro" id="IPR011146">
    <property type="entry name" value="HIT-like"/>
</dbReference>
<evidence type="ECO:0000256" key="2">
    <source>
        <dbReference type="PIRSR" id="PIRSR601310-3"/>
    </source>
</evidence>
<evidence type="ECO:0000313" key="5">
    <source>
        <dbReference type="EMBL" id="MBI5250458.1"/>
    </source>
</evidence>
<feature type="active site" description="Tele-AMP-histidine intermediate" evidence="1">
    <location>
        <position position="99"/>
    </location>
</feature>
<evidence type="ECO:0000256" key="1">
    <source>
        <dbReference type="PIRSR" id="PIRSR601310-1"/>
    </source>
</evidence>
<reference evidence="5" key="1">
    <citation type="submission" date="2020-07" db="EMBL/GenBank/DDBJ databases">
        <title>Huge and variable diversity of episymbiotic CPR bacteria and DPANN archaea in groundwater ecosystems.</title>
        <authorList>
            <person name="He C.Y."/>
            <person name="Keren R."/>
            <person name="Whittaker M."/>
            <person name="Farag I.F."/>
            <person name="Doudna J."/>
            <person name="Cate J.H.D."/>
            <person name="Banfield J.F."/>
        </authorList>
    </citation>
    <scope>NUCLEOTIDE SEQUENCE</scope>
    <source>
        <strain evidence="5">NC_groundwater_1664_Pr3_B-0.1um_52_9</strain>
    </source>
</reference>
<gene>
    <name evidence="5" type="ORF">HY912_13275</name>
</gene>
<sequence>MDDCIFCRIVEGKLPAKKVYEDELTVAFWDAHPASPTHILIVPRKHIPTLNDVADGDPILSHMAGVAKTIARKQGVADFGYRFFINVNRGGGQVVFHLHAHLVSGNDLGSVFLKMAVVAAVLWRKLVGAFKRPG</sequence>
<evidence type="ECO:0000259" key="4">
    <source>
        <dbReference type="PROSITE" id="PS51084"/>
    </source>
</evidence>
<name>A0A9D6V497_9BACT</name>
<dbReference type="GO" id="GO:0003824">
    <property type="term" value="F:catalytic activity"/>
    <property type="evidence" value="ECO:0007669"/>
    <property type="project" value="InterPro"/>
</dbReference>
<dbReference type="PRINTS" id="PR00332">
    <property type="entry name" value="HISTRIAD"/>
</dbReference>
<dbReference type="InterPro" id="IPR001310">
    <property type="entry name" value="Histidine_triad_HIT"/>
</dbReference>
<evidence type="ECO:0000256" key="3">
    <source>
        <dbReference type="PROSITE-ProRule" id="PRU00464"/>
    </source>
</evidence>
<comment type="caution">
    <text evidence="5">The sequence shown here is derived from an EMBL/GenBank/DDBJ whole genome shotgun (WGS) entry which is preliminary data.</text>
</comment>
<dbReference type="AlphaFoldDB" id="A0A9D6V497"/>
<dbReference type="CDD" id="cd01276">
    <property type="entry name" value="PKCI_related"/>
    <property type="match status" value="1"/>
</dbReference>
<feature type="domain" description="HIT" evidence="4">
    <location>
        <begin position="5"/>
        <end position="113"/>
    </location>
</feature>
<dbReference type="SUPFAM" id="SSF54197">
    <property type="entry name" value="HIT-like"/>
    <property type="match status" value="1"/>
</dbReference>
<proteinExistence type="predicted"/>
<dbReference type="Proteomes" id="UP000807825">
    <property type="component" value="Unassembled WGS sequence"/>
</dbReference>
<dbReference type="EMBL" id="JACRDE010000346">
    <property type="protein sequence ID" value="MBI5250458.1"/>
    <property type="molecule type" value="Genomic_DNA"/>
</dbReference>
<evidence type="ECO:0000313" key="6">
    <source>
        <dbReference type="Proteomes" id="UP000807825"/>
    </source>
</evidence>
<organism evidence="5 6">
    <name type="scientific">Desulfomonile tiedjei</name>
    <dbReference type="NCBI Taxonomy" id="2358"/>
    <lineage>
        <taxon>Bacteria</taxon>
        <taxon>Pseudomonadati</taxon>
        <taxon>Thermodesulfobacteriota</taxon>
        <taxon>Desulfomonilia</taxon>
        <taxon>Desulfomonilales</taxon>
        <taxon>Desulfomonilaceae</taxon>
        <taxon>Desulfomonile</taxon>
    </lineage>
</organism>
<dbReference type="Pfam" id="PF01230">
    <property type="entry name" value="HIT"/>
    <property type="match status" value="1"/>
</dbReference>
<accession>A0A9D6V497</accession>
<feature type="short sequence motif" description="Histidine triad motif" evidence="2 3">
    <location>
        <begin position="97"/>
        <end position="101"/>
    </location>
</feature>
<dbReference type="PANTHER" id="PTHR23089">
    <property type="entry name" value="HISTIDINE TRIAD HIT PROTEIN"/>
    <property type="match status" value="1"/>
</dbReference>
<dbReference type="InterPro" id="IPR036265">
    <property type="entry name" value="HIT-like_sf"/>
</dbReference>